<dbReference type="Gene3D" id="3.40.1110.10">
    <property type="entry name" value="Calcium-transporting ATPase, cytoplasmic domain N"/>
    <property type="match status" value="1"/>
</dbReference>
<feature type="transmembrane region" description="Helical" evidence="18">
    <location>
        <begin position="757"/>
        <end position="774"/>
    </location>
</feature>
<dbReference type="SFLD" id="SFLDG00002">
    <property type="entry name" value="C1.7:_P-type_atpase_like"/>
    <property type="match status" value="1"/>
</dbReference>
<accession>A0A396Z4U9</accession>
<dbReference type="PROSITE" id="PS00154">
    <property type="entry name" value="ATPASE_E1_E2"/>
    <property type="match status" value="1"/>
</dbReference>
<dbReference type="GO" id="GO:0016887">
    <property type="term" value="F:ATP hydrolysis activity"/>
    <property type="evidence" value="ECO:0007669"/>
    <property type="project" value="InterPro"/>
</dbReference>
<evidence type="ECO:0000256" key="18">
    <source>
        <dbReference type="SAM" id="Phobius"/>
    </source>
</evidence>
<protein>
    <recommendedName>
        <fullName evidence="5">Magnesium-transporting ATPase, P-type 1</fullName>
        <ecNumber evidence="4">7.2.2.14</ecNumber>
    </recommendedName>
    <alternativeName>
        <fullName evidence="16">Mg(2+) transport ATPase, P-type 1</fullName>
    </alternativeName>
</protein>
<evidence type="ECO:0000256" key="13">
    <source>
        <dbReference type="ARBA" id="ARBA00022967"/>
    </source>
</evidence>
<dbReference type="Proteomes" id="UP000265798">
    <property type="component" value="Unassembled WGS sequence"/>
</dbReference>
<evidence type="ECO:0000256" key="12">
    <source>
        <dbReference type="ARBA" id="ARBA00022842"/>
    </source>
</evidence>
<comment type="catalytic activity">
    <reaction evidence="17">
        <text>Mg(2+)(out) + ATP + H2O = Mg(2+)(in) + ADP + phosphate + H(+)</text>
        <dbReference type="Rhea" id="RHEA:10260"/>
        <dbReference type="ChEBI" id="CHEBI:15377"/>
        <dbReference type="ChEBI" id="CHEBI:15378"/>
        <dbReference type="ChEBI" id="CHEBI:18420"/>
        <dbReference type="ChEBI" id="CHEBI:30616"/>
        <dbReference type="ChEBI" id="CHEBI:43474"/>
        <dbReference type="ChEBI" id="CHEBI:456216"/>
        <dbReference type="EC" id="7.2.2.14"/>
    </reaction>
</comment>
<dbReference type="GO" id="GO:0015444">
    <property type="term" value="F:P-type magnesium transporter activity"/>
    <property type="evidence" value="ECO:0007669"/>
    <property type="project" value="UniProtKB-EC"/>
</dbReference>
<dbReference type="InterPro" id="IPR036412">
    <property type="entry name" value="HAD-like_sf"/>
</dbReference>
<dbReference type="EMBL" id="QHCT01000002">
    <property type="protein sequence ID" value="RHX90491.1"/>
    <property type="molecule type" value="Genomic_DNA"/>
</dbReference>
<dbReference type="InterPro" id="IPR004014">
    <property type="entry name" value="ATPase_P-typ_cation-transptr_N"/>
</dbReference>
<dbReference type="SFLD" id="SFLDS00003">
    <property type="entry name" value="Haloacid_Dehalogenase"/>
    <property type="match status" value="1"/>
</dbReference>
<keyword evidence="7" id="KW-0997">Cell inner membrane</keyword>
<keyword evidence="6" id="KW-1003">Cell membrane</keyword>
<name>A0A396Z4U9_9LEPT</name>
<keyword evidence="10" id="KW-0547">Nucleotide-binding</keyword>
<feature type="domain" description="Cation-transporting P-type ATPase N-terminal" evidence="19">
    <location>
        <begin position="14"/>
        <end position="87"/>
    </location>
</feature>
<dbReference type="InterPro" id="IPR023214">
    <property type="entry name" value="HAD_sf"/>
</dbReference>
<evidence type="ECO:0000256" key="11">
    <source>
        <dbReference type="ARBA" id="ARBA00022840"/>
    </source>
</evidence>
<dbReference type="InterPro" id="IPR001757">
    <property type="entry name" value="P_typ_ATPase"/>
</dbReference>
<dbReference type="InterPro" id="IPR059000">
    <property type="entry name" value="ATPase_P-type_domA"/>
</dbReference>
<feature type="transmembrane region" description="Helical" evidence="18">
    <location>
        <begin position="91"/>
        <end position="110"/>
    </location>
</feature>
<evidence type="ECO:0000256" key="10">
    <source>
        <dbReference type="ARBA" id="ARBA00022741"/>
    </source>
</evidence>
<evidence type="ECO:0000256" key="17">
    <source>
        <dbReference type="ARBA" id="ARBA00047295"/>
    </source>
</evidence>
<dbReference type="SUPFAM" id="SSF56784">
    <property type="entry name" value="HAD-like"/>
    <property type="match status" value="1"/>
</dbReference>
<dbReference type="PRINTS" id="PR01836">
    <property type="entry name" value="MGATPASE"/>
</dbReference>
<evidence type="ECO:0000256" key="1">
    <source>
        <dbReference type="ARBA" id="ARBA00003954"/>
    </source>
</evidence>
<dbReference type="InterPro" id="IPR044492">
    <property type="entry name" value="P_typ_ATPase_HD_dom"/>
</dbReference>
<keyword evidence="11" id="KW-0067">ATP-binding</keyword>
<dbReference type="AlphaFoldDB" id="A0A396Z4U9"/>
<dbReference type="InterPro" id="IPR006415">
    <property type="entry name" value="P-type_ATPase_IIIB"/>
</dbReference>
<dbReference type="InterPro" id="IPR006068">
    <property type="entry name" value="ATPase_P-typ_cation-transptr_C"/>
</dbReference>
<evidence type="ECO:0000256" key="15">
    <source>
        <dbReference type="ARBA" id="ARBA00023136"/>
    </source>
</evidence>
<feature type="transmembrane region" description="Helical" evidence="18">
    <location>
        <begin position="60"/>
        <end position="85"/>
    </location>
</feature>
<evidence type="ECO:0000256" key="9">
    <source>
        <dbReference type="ARBA" id="ARBA00022692"/>
    </source>
</evidence>
<dbReference type="Pfam" id="PF13246">
    <property type="entry name" value="Cation_ATPase"/>
    <property type="match status" value="1"/>
</dbReference>
<dbReference type="Pfam" id="PF00690">
    <property type="entry name" value="Cation_ATPase_N"/>
    <property type="match status" value="1"/>
</dbReference>
<evidence type="ECO:0000259" key="19">
    <source>
        <dbReference type="SMART" id="SM00831"/>
    </source>
</evidence>
<dbReference type="Gene3D" id="3.40.50.1000">
    <property type="entry name" value="HAD superfamily/HAD-like"/>
    <property type="match status" value="1"/>
</dbReference>
<keyword evidence="8" id="KW-0597">Phosphoprotein</keyword>
<dbReference type="InterPro" id="IPR018303">
    <property type="entry name" value="ATPase_P-typ_P_site"/>
</dbReference>
<keyword evidence="13" id="KW-1278">Translocase</keyword>
<sequence length="847" mass="93712">MQQNKEDTQNPFFNFWNLSPKDCLDHLETNALGLSESEAKERIFKFGANRLTKKKESGSIGFFFSQFKSPIILLLFFAAGLSIIVRDSTDAMIILGIVLISGVLGFWQELGAKNAVAKLIAMVQVKVSVYRDHSLKDVSLEDVVPGDILRLTAGDVIPADCLLLESKDLFVNEATLTGETYPAEKNIDTVPKDSGLSKRTNSLWMGTHVISGEAKAIVVRTGKDTEFGKISERLKLRPPENEFETGVRKFGFFLLHITLLLVIAIFVINVLLGRSVLDSFLFSLALAVGLTPQLLPAIISINLSHGAKRMAEKKVIVKRLTAIENFGNMNIICSDKTGTLTEGTVKMESAMDIFGNKNETVALYAFINASFETGFVNAIDESIRNDLQFEISEYKKEDEIPYDFVRKCLSIVVSHKDEHKMITKGALTNILSLCGFVQTDSNTKAPIDSVREQILAKYEELSAKGYRILGLAVKDLGETSRINKLEEMNMTFLGLLSFYDPPKPNVSQTIAELNRLGVSLKVITGDNRFVAASLCSQIGLKNHRTLCGPELSAISDEALTQLVGNIDVFAEIEPNSKERIIIALKKAGNVVGYIGDGINDVSALHSADVGISVETAVDVAKNAADIVLLEKDLEVLVDGVQEGRVTFANTLKYVFMATSANFGNMFSMAGVSLFLPFLPLLPKQILLTNFLTDFPEMTIATDRVDLEMVSSPKRWDIVAIRKFMIVFGLVSSFFDYMTFGILQWVLQVSHEQFRTGWFIESVVSASLIVLVIRTRNPFYKSRPSKPLLFATLSVIGITLAIPYTPIAEVFGLVPLPLEFMGLLFGIILLYISVAEMAKRRFYKKVNI</sequence>
<feature type="transmembrane region" description="Helical" evidence="18">
    <location>
        <begin position="250"/>
        <end position="273"/>
    </location>
</feature>
<dbReference type="InterPro" id="IPR008250">
    <property type="entry name" value="ATPase_P-typ_transduc_dom_A_sf"/>
</dbReference>
<gene>
    <name evidence="20" type="primary">mgtA</name>
    <name evidence="20" type="ORF">DLM75_08725</name>
</gene>
<feature type="transmembrane region" description="Helical" evidence="18">
    <location>
        <begin position="786"/>
        <end position="803"/>
    </location>
</feature>
<dbReference type="OrthoDB" id="9760364at2"/>
<evidence type="ECO:0000313" key="21">
    <source>
        <dbReference type="Proteomes" id="UP000265798"/>
    </source>
</evidence>
<dbReference type="FunFam" id="3.40.50.1000:FF:000001">
    <property type="entry name" value="Phospholipid-transporting ATPase IC"/>
    <property type="match status" value="1"/>
</dbReference>
<dbReference type="SUPFAM" id="SSF81653">
    <property type="entry name" value="Calcium ATPase, transduction domain A"/>
    <property type="match status" value="1"/>
</dbReference>
<dbReference type="NCBIfam" id="TIGR01524">
    <property type="entry name" value="ATPase-IIIB_Mg"/>
    <property type="match status" value="1"/>
</dbReference>
<dbReference type="NCBIfam" id="TIGR01494">
    <property type="entry name" value="ATPase_P-type"/>
    <property type="match status" value="2"/>
</dbReference>
<comment type="function">
    <text evidence="1">Mediates magnesium influx to the cytosol.</text>
</comment>
<dbReference type="PANTHER" id="PTHR42861">
    <property type="entry name" value="CALCIUM-TRANSPORTING ATPASE"/>
    <property type="match status" value="1"/>
</dbReference>
<feature type="transmembrane region" description="Helical" evidence="18">
    <location>
        <begin position="279"/>
        <end position="303"/>
    </location>
</feature>
<reference evidence="21" key="1">
    <citation type="submission" date="2018-05" db="EMBL/GenBank/DDBJ databases">
        <title>Leptospira yasudae sp. nov. and Leptospira stimsonii sp. nov., two pathogenic species of the genus Leptospira isolated from environmental sources.</title>
        <authorList>
            <person name="Casanovas-Massana A."/>
            <person name="Hamond C."/>
            <person name="Santos L.A."/>
            <person name="Hacker K.P."/>
            <person name="Balassiano I."/>
            <person name="Medeiros M.A."/>
            <person name="Reis M.G."/>
            <person name="Ko A.I."/>
            <person name="Wunder E.A."/>
        </authorList>
    </citation>
    <scope>NUCLEOTIDE SEQUENCE [LARGE SCALE GENOMIC DNA]</scope>
    <source>
        <strain evidence="21">Yale</strain>
    </source>
</reference>
<dbReference type="SFLD" id="SFLDF00027">
    <property type="entry name" value="p-type_atpase"/>
    <property type="match status" value="1"/>
</dbReference>
<dbReference type="InterPro" id="IPR023299">
    <property type="entry name" value="ATPase_P-typ_cyto_dom_N"/>
</dbReference>
<dbReference type="GO" id="GO:0005886">
    <property type="term" value="C:plasma membrane"/>
    <property type="evidence" value="ECO:0007669"/>
    <property type="project" value="UniProtKB-SubCell"/>
</dbReference>
<feature type="transmembrane region" description="Helical" evidence="18">
    <location>
        <begin position="809"/>
        <end position="833"/>
    </location>
</feature>
<organism evidence="20 21">
    <name type="scientific">Leptospira stimsonii</name>
    <dbReference type="NCBI Taxonomy" id="2202203"/>
    <lineage>
        <taxon>Bacteria</taxon>
        <taxon>Pseudomonadati</taxon>
        <taxon>Spirochaetota</taxon>
        <taxon>Spirochaetia</taxon>
        <taxon>Leptospirales</taxon>
        <taxon>Leptospiraceae</taxon>
        <taxon>Leptospira</taxon>
    </lineage>
</organism>
<keyword evidence="12" id="KW-0460">Magnesium</keyword>
<comment type="caution">
    <text evidence="20">The sequence shown here is derived from an EMBL/GenBank/DDBJ whole genome shotgun (WGS) entry which is preliminary data.</text>
</comment>
<keyword evidence="14 18" id="KW-1133">Transmembrane helix</keyword>
<dbReference type="SMART" id="SM00831">
    <property type="entry name" value="Cation_ATPase_N"/>
    <property type="match status" value="1"/>
</dbReference>
<dbReference type="RefSeq" id="WP_118968144.1">
    <property type="nucleotide sequence ID" value="NZ_QHCT01000002.1"/>
</dbReference>
<evidence type="ECO:0000256" key="8">
    <source>
        <dbReference type="ARBA" id="ARBA00022553"/>
    </source>
</evidence>
<evidence type="ECO:0000256" key="6">
    <source>
        <dbReference type="ARBA" id="ARBA00022475"/>
    </source>
</evidence>
<keyword evidence="15 18" id="KW-0472">Membrane</keyword>
<dbReference type="SUPFAM" id="SSF81665">
    <property type="entry name" value="Calcium ATPase, transmembrane domain M"/>
    <property type="match status" value="1"/>
</dbReference>
<evidence type="ECO:0000313" key="20">
    <source>
        <dbReference type="EMBL" id="RHX90491.1"/>
    </source>
</evidence>
<dbReference type="Pfam" id="PF00689">
    <property type="entry name" value="Cation_ATPase_C"/>
    <property type="match status" value="1"/>
</dbReference>
<dbReference type="EC" id="7.2.2.14" evidence="4"/>
<dbReference type="Pfam" id="PF00122">
    <property type="entry name" value="E1-E2_ATPase"/>
    <property type="match status" value="1"/>
</dbReference>
<feature type="transmembrane region" description="Helical" evidence="18">
    <location>
        <begin position="723"/>
        <end position="745"/>
    </location>
</feature>
<dbReference type="Gene3D" id="1.20.1110.10">
    <property type="entry name" value="Calcium-transporting ATPase, transmembrane domain"/>
    <property type="match status" value="1"/>
</dbReference>
<evidence type="ECO:0000256" key="16">
    <source>
        <dbReference type="ARBA" id="ARBA00029806"/>
    </source>
</evidence>
<comment type="similarity">
    <text evidence="3">Belongs to the cation transport ATPase (P-type) (TC 3.A.3) family. Type IIIB subfamily.</text>
</comment>
<evidence type="ECO:0000256" key="3">
    <source>
        <dbReference type="ARBA" id="ARBA00008746"/>
    </source>
</evidence>
<dbReference type="InterPro" id="IPR023298">
    <property type="entry name" value="ATPase_P-typ_TM_dom_sf"/>
</dbReference>
<evidence type="ECO:0000256" key="4">
    <source>
        <dbReference type="ARBA" id="ARBA00012786"/>
    </source>
</evidence>
<dbReference type="GO" id="GO:0005524">
    <property type="term" value="F:ATP binding"/>
    <property type="evidence" value="ECO:0007669"/>
    <property type="project" value="UniProtKB-KW"/>
</dbReference>
<evidence type="ECO:0000256" key="2">
    <source>
        <dbReference type="ARBA" id="ARBA00004429"/>
    </source>
</evidence>
<dbReference type="Gene3D" id="2.70.150.10">
    <property type="entry name" value="Calcium-transporting ATPase, cytoplasmic transduction domain A"/>
    <property type="match status" value="1"/>
</dbReference>
<proteinExistence type="inferred from homology"/>
<comment type="subcellular location">
    <subcellularLocation>
        <location evidence="2">Cell inner membrane</location>
        <topology evidence="2">Multi-pass membrane protein</topology>
    </subcellularLocation>
</comment>
<evidence type="ECO:0000256" key="7">
    <source>
        <dbReference type="ARBA" id="ARBA00022519"/>
    </source>
</evidence>
<evidence type="ECO:0000256" key="14">
    <source>
        <dbReference type="ARBA" id="ARBA00022989"/>
    </source>
</evidence>
<evidence type="ECO:0000256" key="5">
    <source>
        <dbReference type="ARBA" id="ARBA00013555"/>
    </source>
</evidence>
<keyword evidence="9 18" id="KW-0812">Transmembrane</keyword>